<dbReference type="SUPFAM" id="SSF57701">
    <property type="entry name" value="Zn2/Cys6 DNA-binding domain"/>
    <property type="match status" value="1"/>
</dbReference>
<dbReference type="InterPro" id="IPR053181">
    <property type="entry name" value="EcdB-like_regulator"/>
</dbReference>
<feature type="compositionally biased region" description="Basic residues" evidence="3">
    <location>
        <begin position="133"/>
        <end position="142"/>
    </location>
</feature>
<accession>A0A420YK42</accession>
<feature type="region of interest" description="Disordered" evidence="3">
    <location>
        <begin position="1"/>
        <end position="20"/>
    </location>
</feature>
<keyword evidence="2" id="KW-0539">Nucleus</keyword>
<name>A0A420YK42_9PEZI</name>
<dbReference type="InterPro" id="IPR001138">
    <property type="entry name" value="Zn2Cys6_DnaBD"/>
</dbReference>
<dbReference type="GO" id="GO:0008270">
    <property type="term" value="F:zinc ion binding"/>
    <property type="evidence" value="ECO:0007669"/>
    <property type="project" value="InterPro"/>
</dbReference>
<evidence type="ECO:0000256" key="4">
    <source>
        <dbReference type="SAM" id="Phobius"/>
    </source>
</evidence>
<dbReference type="AlphaFoldDB" id="A0A420YK42"/>
<sequence>MASTHDSPSDQAPPRKRLRTSHACDVCRSRKIRCDGNNPCTACKASDTECTYGSEANSRGKSDLILEGVLRVEKLLQDMGAALSTSSSPVSILPRPDSHALLSPIAVASTTTGRGSFSYSPVAEAIQPQIQQHHQHHAHHGGHNSPPRPSVVASHPASNLENAVLDSMHTSTTESVLQWPHFDSFPSLRNDYISIFHLEQSRPPFRTRTNTMCPYASAAEVDAVLQAFEHGVNFWYPTVSRAQMDDIRSHILEGRGDDDTGRCLALLTMALGCAGQVIGGLVDVSVLDDGERERRRARRMVGDMYFDCAMRMLHVALTDVSPVATHCLLFVALYFAFLRRPLQAGTYINAAAAKCLLLLSYPPDHPTSSDTERIRRIFWSCYILESDYLAELSIPLSGVGRIESSVPLPGDYHTHSTPQEEEQSSLYFLACISMRRLLNRVHQLLYAKETGACASLDNAKFPSVVRELDHQLEEWRDVLPAAFAFSLNADQTADGKRITEHGGFLRQRYLTCRSVIYRPYLMWMLSGAGEGNSRGIGGGEPRVSEEVLVNCRACLDACLLHILNLRGFAHTVLVDTWICSLSMAAAMLILLAACRMPTLRSLLIGPEVMAAGDHLIQLLEGWQMVSGEPNSPSVDQSVRIIREADRFIREVYGRRRQSLEDARRPWMLTTKA</sequence>
<dbReference type="Pfam" id="PF00172">
    <property type="entry name" value="Zn_clus"/>
    <property type="match status" value="1"/>
</dbReference>
<protein>
    <recommendedName>
        <fullName evidence="5">Zn(2)-C6 fungal-type domain-containing protein</fullName>
    </recommendedName>
</protein>
<dbReference type="Gene3D" id="4.10.240.10">
    <property type="entry name" value="Zn(2)-C6 fungal-type DNA-binding domain"/>
    <property type="match status" value="1"/>
</dbReference>
<dbReference type="EMBL" id="QVQW01000005">
    <property type="protein sequence ID" value="RKU48221.1"/>
    <property type="molecule type" value="Genomic_DNA"/>
</dbReference>
<evidence type="ECO:0000256" key="2">
    <source>
        <dbReference type="ARBA" id="ARBA00023242"/>
    </source>
</evidence>
<feature type="region of interest" description="Disordered" evidence="3">
    <location>
        <begin position="129"/>
        <end position="155"/>
    </location>
</feature>
<dbReference type="PROSITE" id="PS00463">
    <property type="entry name" value="ZN2_CY6_FUNGAL_1"/>
    <property type="match status" value="1"/>
</dbReference>
<keyword evidence="4" id="KW-0812">Transmembrane</keyword>
<dbReference type="OrthoDB" id="6133115at2759"/>
<dbReference type="CDD" id="cd00067">
    <property type="entry name" value="GAL4"/>
    <property type="match status" value="1"/>
</dbReference>
<evidence type="ECO:0000313" key="6">
    <source>
        <dbReference type="EMBL" id="RKU48221.1"/>
    </source>
</evidence>
<dbReference type="InterPro" id="IPR007219">
    <property type="entry name" value="XnlR_reg_dom"/>
</dbReference>
<dbReference type="InterPro" id="IPR036864">
    <property type="entry name" value="Zn2-C6_fun-type_DNA-bd_sf"/>
</dbReference>
<dbReference type="PROSITE" id="PS50048">
    <property type="entry name" value="ZN2_CY6_FUNGAL_2"/>
    <property type="match status" value="1"/>
</dbReference>
<dbReference type="SMART" id="SM00066">
    <property type="entry name" value="GAL4"/>
    <property type="match status" value="1"/>
</dbReference>
<evidence type="ECO:0000256" key="3">
    <source>
        <dbReference type="SAM" id="MobiDB-lite"/>
    </source>
</evidence>
<evidence type="ECO:0000256" key="1">
    <source>
        <dbReference type="ARBA" id="ARBA00022723"/>
    </source>
</evidence>
<dbReference type="Proteomes" id="UP000275385">
    <property type="component" value="Unassembled WGS sequence"/>
</dbReference>
<feature type="compositionally biased region" description="Polar residues" evidence="3">
    <location>
        <begin position="1"/>
        <end position="10"/>
    </location>
</feature>
<dbReference type="PANTHER" id="PTHR47785">
    <property type="entry name" value="ZN(II)2CYS6 TRANSCRIPTION FACTOR (EUROFUNG)-RELATED-RELATED"/>
    <property type="match status" value="1"/>
</dbReference>
<dbReference type="Pfam" id="PF04082">
    <property type="entry name" value="Fungal_trans"/>
    <property type="match status" value="1"/>
</dbReference>
<dbReference type="CDD" id="cd12148">
    <property type="entry name" value="fungal_TF_MHR"/>
    <property type="match status" value="1"/>
</dbReference>
<keyword evidence="1" id="KW-0479">Metal-binding</keyword>
<feature type="domain" description="Zn(2)-C6 fungal-type" evidence="5">
    <location>
        <begin position="23"/>
        <end position="52"/>
    </location>
</feature>
<keyword evidence="7" id="KW-1185">Reference proteome</keyword>
<keyword evidence="4" id="KW-1133">Transmembrane helix</keyword>
<feature type="transmembrane region" description="Helical" evidence="4">
    <location>
        <begin position="568"/>
        <end position="593"/>
    </location>
</feature>
<dbReference type="GO" id="GO:0006351">
    <property type="term" value="P:DNA-templated transcription"/>
    <property type="evidence" value="ECO:0007669"/>
    <property type="project" value="InterPro"/>
</dbReference>
<keyword evidence="4" id="KW-0472">Membrane</keyword>
<organism evidence="6 7">
    <name type="scientific">Coniochaeta pulveracea</name>
    <dbReference type="NCBI Taxonomy" id="177199"/>
    <lineage>
        <taxon>Eukaryota</taxon>
        <taxon>Fungi</taxon>
        <taxon>Dikarya</taxon>
        <taxon>Ascomycota</taxon>
        <taxon>Pezizomycotina</taxon>
        <taxon>Sordariomycetes</taxon>
        <taxon>Sordariomycetidae</taxon>
        <taxon>Coniochaetales</taxon>
        <taxon>Coniochaetaceae</taxon>
        <taxon>Coniochaeta</taxon>
    </lineage>
</organism>
<gene>
    <name evidence="6" type="ORF">DL546_002833</name>
</gene>
<dbReference type="GO" id="GO:0003677">
    <property type="term" value="F:DNA binding"/>
    <property type="evidence" value="ECO:0007669"/>
    <property type="project" value="InterPro"/>
</dbReference>
<evidence type="ECO:0000259" key="5">
    <source>
        <dbReference type="PROSITE" id="PS50048"/>
    </source>
</evidence>
<comment type="caution">
    <text evidence="6">The sequence shown here is derived from an EMBL/GenBank/DDBJ whole genome shotgun (WGS) entry which is preliminary data.</text>
</comment>
<dbReference type="PANTHER" id="PTHR47785:SF1">
    <property type="entry name" value="TRANSCRIPTION FACTOR, PUTATIVE (AFU_ORTHOLOGUE AFUA_5G14530)-RELATED"/>
    <property type="match status" value="1"/>
</dbReference>
<evidence type="ECO:0000313" key="7">
    <source>
        <dbReference type="Proteomes" id="UP000275385"/>
    </source>
</evidence>
<reference evidence="6 7" key="1">
    <citation type="submission" date="2018-08" db="EMBL/GenBank/DDBJ databases">
        <title>Draft genome of the lignicolous fungus Coniochaeta pulveracea.</title>
        <authorList>
            <person name="Borstlap C.J."/>
            <person name="De Witt R.N."/>
            <person name="Botha A."/>
            <person name="Volschenk H."/>
        </authorList>
    </citation>
    <scope>NUCLEOTIDE SEQUENCE [LARGE SCALE GENOMIC DNA]</scope>
    <source>
        <strain evidence="6 7">CAB683</strain>
    </source>
</reference>
<dbReference type="GO" id="GO:0000981">
    <property type="term" value="F:DNA-binding transcription factor activity, RNA polymerase II-specific"/>
    <property type="evidence" value="ECO:0007669"/>
    <property type="project" value="InterPro"/>
</dbReference>
<proteinExistence type="predicted"/>